<reference evidence="3" key="1">
    <citation type="journal article" date="2014" name="Front. Microbiol.">
        <title>High frequency of phylogenetically diverse reductive dehalogenase-homologous genes in deep subseafloor sedimentary metagenomes.</title>
        <authorList>
            <person name="Kawai M."/>
            <person name="Futagami T."/>
            <person name="Toyoda A."/>
            <person name="Takaki Y."/>
            <person name="Nishi S."/>
            <person name="Hori S."/>
            <person name="Arai W."/>
            <person name="Tsubouchi T."/>
            <person name="Morono Y."/>
            <person name="Uchiyama I."/>
            <person name="Ito T."/>
            <person name="Fujiyama A."/>
            <person name="Inagaki F."/>
            <person name="Takami H."/>
        </authorList>
    </citation>
    <scope>NUCLEOTIDE SEQUENCE</scope>
    <source>
        <strain evidence="3">Expedition CK06-06</strain>
    </source>
</reference>
<gene>
    <name evidence="3" type="ORF">S03H2_34533</name>
</gene>
<dbReference type="GO" id="GO:0006310">
    <property type="term" value="P:DNA recombination"/>
    <property type="evidence" value="ECO:0007669"/>
    <property type="project" value="UniProtKB-KW"/>
</dbReference>
<name>X1GH54_9ZZZZ</name>
<dbReference type="AlphaFoldDB" id="X1GH54"/>
<evidence type="ECO:0000313" key="3">
    <source>
        <dbReference type="EMBL" id="GAH56492.1"/>
    </source>
</evidence>
<evidence type="ECO:0000256" key="1">
    <source>
        <dbReference type="ARBA" id="ARBA00023172"/>
    </source>
</evidence>
<dbReference type="InterPro" id="IPR002104">
    <property type="entry name" value="Integrase_catalytic"/>
</dbReference>
<feature type="domain" description="Tyr recombinase" evidence="2">
    <location>
        <begin position="1"/>
        <end position="158"/>
    </location>
</feature>
<dbReference type="Gene3D" id="1.10.443.10">
    <property type="entry name" value="Intergrase catalytic core"/>
    <property type="match status" value="1"/>
</dbReference>
<organism evidence="3">
    <name type="scientific">marine sediment metagenome</name>
    <dbReference type="NCBI Taxonomy" id="412755"/>
    <lineage>
        <taxon>unclassified sequences</taxon>
        <taxon>metagenomes</taxon>
        <taxon>ecological metagenomes</taxon>
    </lineage>
</organism>
<protein>
    <recommendedName>
        <fullName evidence="2">Tyr recombinase domain-containing protein</fullName>
    </recommendedName>
</protein>
<sequence>LQYKCLIIVLYETAGREDEIRNIKIGDITQYDSYNTIFLSKTKTLQRNLPVIQSIPYINQWLNNHPQKNDNNSPFFGRKYSGEFKEYSRTGIYLIIKKKSVFLKKKVYPHLFRHSRLTELAKHLTDAELCRFAGWVIGSKQIRRYIHLVNEDVENKILSIHGITKKEEPEQKSVIEVVKCPRCTYTNSSLDSFCSRCGCALSVKTLMKHEIKAAELERLIEKSDFKKYVDELFEKKFQELETY</sequence>
<comment type="caution">
    <text evidence="3">The sequence shown here is derived from an EMBL/GenBank/DDBJ whole genome shotgun (WGS) entry which is preliminary data.</text>
</comment>
<dbReference type="PROSITE" id="PS51898">
    <property type="entry name" value="TYR_RECOMBINASE"/>
    <property type="match status" value="1"/>
</dbReference>
<dbReference type="InterPro" id="IPR011010">
    <property type="entry name" value="DNA_brk_join_enz"/>
</dbReference>
<dbReference type="InterPro" id="IPR013762">
    <property type="entry name" value="Integrase-like_cat_sf"/>
</dbReference>
<dbReference type="GO" id="GO:0015074">
    <property type="term" value="P:DNA integration"/>
    <property type="evidence" value="ECO:0007669"/>
    <property type="project" value="InterPro"/>
</dbReference>
<feature type="non-terminal residue" evidence="3">
    <location>
        <position position="1"/>
    </location>
</feature>
<keyword evidence="1" id="KW-0233">DNA recombination</keyword>
<dbReference type="SUPFAM" id="SSF56349">
    <property type="entry name" value="DNA breaking-rejoining enzymes"/>
    <property type="match status" value="1"/>
</dbReference>
<dbReference type="EMBL" id="BARU01021082">
    <property type="protein sequence ID" value="GAH56492.1"/>
    <property type="molecule type" value="Genomic_DNA"/>
</dbReference>
<proteinExistence type="predicted"/>
<accession>X1GH54</accession>
<evidence type="ECO:0000259" key="2">
    <source>
        <dbReference type="PROSITE" id="PS51898"/>
    </source>
</evidence>
<dbReference type="CDD" id="cd00397">
    <property type="entry name" value="DNA_BRE_C"/>
    <property type="match status" value="1"/>
</dbReference>
<dbReference type="GO" id="GO:0003677">
    <property type="term" value="F:DNA binding"/>
    <property type="evidence" value="ECO:0007669"/>
    <property type="project" value="InterPro"/>
</dbReference>
<dbReference type="Pfam" id="PF00589">
    <property type="entry name" value="Phage_integrase"/>
    <property type="match status" value="1"/>
</dbReference>